<dbReference type="GO" id="GO:0003677">
    <property type="term" value="F:DNA binding"/>
    <property type="evidence" value="ECO:0007669"/>
    <property type="project" value="InterPro"/>
</dbReference>
<evidence type="ECO:0000256" key="1">
    <source>
        <dbReference type="SAM" id="MobiDB-lite"/>
    </source>
</evidence>
<dbReference type="CDD" id="cd00093">
    <property type="entry name" value="HTH_XRE"/>
    <property type="match status" value="1"/>
</dbReference>
<feature type="region of interest" description="Disordered" evidence="1">
    <location>
        <begin position="1"/>
        <end position="29"/>
    </location>
</feature>
<sequence>MSSEEALERTERGEPRPSPGEHRPSPIDVHVGSRVRLRRTLLGMSQEKLGEALGLTFQQVQKYERGVNRIGASRLFDLARVLDVPIGFFFDDMPDSMGGIASGFRSRLAGFAESQEGFEDDTLHKRETLELVRAYYRITEPAVRKRVFDLIKSLAPAE</sequence>
<dbReference type="AlphaFoldDB" id="A0A1M6A655"/>
<dbReference type="PROSITE" id="PS50943">
    <property type="entry name" value="HTH_CROC1"/>
    <property type="match status" value="1"/>
</dbReference>
<dbReference type="OrthoDB" id="9797172at2"/>
<organism evidence="3 4">
    <name type="scientific">Muricoccus roseus</name>
    <dbReference type="NCBI Taxonomy" id="198092"/>
    <lineage>
        <taxon>Bacteria</taxon>
        <taxon>Pseudomonadati</taxon>
        <taxon>Pseudomonadota</taxon>
        <taxon>Alphaproteobacteria</taxon>
        <taxon>Acetobacterales</taxon>
        <taxon>Roseomonadaceae</taxon>
        <taxon>Muricoccus</taxon>
    </lineage>
</organism>
<dbReference type="STRING" id="198092.SAMN02745194_00005"/>
<dbReference type="Gene3D" id="1.10.260.40">
    <property type="entry name" value="lambda repressor-like DNA-binding domains"/>
    <property type="match status" value="1"/>
</dbReference>
<proteinExistence type="predicted"/>
<keyword evidence="4" id="KW-1185">Reference proteome</keyword>
<dbReference type="Proteomes" id="UP000184387">
    <property type="component" value="Unassembled WGS sequence"/>
</dbReference>
<dbReference type="EMBL" id="FQZF01000002">
    <property type="protein sequence ID" value="SHI32004.1"/>
    <property type="molecule type" value="Genomic_DNA"/>
</dbReference>
<protein>
    <submittedName>
        <fullName evidence="3">Transcriptional regulator, contains XRE-family HTH domain</fullName>
    </submittedName>
</protein>
<evidence type="ECO:0000313" key="3">
    <source>
        <dbReference type="EMBL" id="SHI32004.1"/>
    </source>
</evidence>
<gene>
    <name evidence="3" type="ORF">SAMN02745194_00005</name>
</gene>
<dbReference type="SUPFAM" id="SSF47413">
    <property type="entry name" value="lambda repressor-like DNA-binding domains"/>
    <property type="match status" value="1"/>
</dbReference>
<feature type="domain" description="HTH cro/C1-type" evidence="2">
    <location>
        <begin position="35"/>
        <end position="89"/>
    </location>
</feature>
<dbReference type="Pfam" id="PF01381">
    <property type="entry name" value="HTH_3"/>
    <property type="match status" value="1"/>
</dbReference>
<evidence type="ECO:0000313" key="4">
    <source>
        <dbReference type="Proteomes" id="UP000184387"/>
    </source>
</evidence>
<name>A0A1M6A655_9PROT</name>
<dbReference type="InterPro" id="IPR001387">
    <property type="entry name" value="Cro/C1-type_HTH"/>
</dbReference>
<feature type="compositionally biased region" description="Basic and acidic residues" evidence="1">
    <location>
        <begin position="1"/>
        <end position="25"/>
    </location>
</feature>
<reference evidence="3 4" key="1">
    <citation type="submission" date="2016-11" db="EMBL/GenBank/DDBJ databases">
        <authorList>
            <person name="Jaros S."/>
            <person name="Januszkiewicz K."/>
            <person name="Wedrychowicz H."/>
        </authorList>
    </citation>
    <scope>NUCLEOTIDE SEQUENCE [LARGE SCALE GENOMIC DNA]</scope>
    <source>
        <strain evidence="3 4">DSM 14916</strain>
    </source>
</reference>
<evidence type="ECO:0000259" key="2">
    <source>
        <dbReference type="PROSITE" id="PS50943"/>
    </source>
</evidence>
<dbReference type="InterPro" id="IPR010982">
    <property type="entry name" value="Lambda_DNA-bd_dom_sf"/>
</dbReference>
<dbReference type="RefSeq" id="WP_073129916.1">
    <property type="nucleotide sequence ID" value="NZ_FQZF01000002.1"/>
</dbReference>
<accession>A0A1M6A655</accession>
<dbReference type="SMART" id="SM00530">
    <property type="entry name" value="HTH_XRE"/>
    <property type="match status" value="1"/>
</dbReference>